<sequence>MPDSLVLSATMQTALHTAEQLLWDRALVRYRDQWAGAIAALPEDQELAAANYREIFIRDNVPVMLYLLLQGKTDVVRDFLQLSLSLQSQALQTYGILPTSFVCEATHCVADYGQRAIGRVVSADPSLWWPVLLQAYRRASQDDAFVQSSTVQQGLQRLLAFLLRPVFNQNPLLEVPDGAFMVDRPLDVAGAPLEIQVLLYVALRACGQLLQYTEAANAAHVQARRLRQYICWHFWVTPQRLRRWQQWPTEEFGDRSHNPYNIQPIAIPDWVEPWLGESGGYLLGNMRAGRPDFRFFSLGNLLAIIFDALPLNQQGAILRLILQNEAQILGQVPLRLCYPALTGSAWKILTGCDPKNQPWSYHNGGSWPSLLWYLSAAVLHYQQRGGDRELCEIWLEKLQHYHAQQCQQLPQDEWPEYYEGKESVQIAERACRYQTWTFTGLLLNQALLSQPKGIQLLSLRGLP</sequence>
<dbReference type="EC" id="3.2.1.26" evidence="3"/>
<dbReference type="InterPro" id="IPR012341">
    <property type="entry name" value="6hp_glycosidase-like_sf"/>
</dbReference>
<organism evidence="7 8">
    <name type="scientific">Synechococcus elongatus PCC 11801</name>
    <dbReference type="NCBI Taxonomy" id="2219813"/>
    <lineage>
        <taxon>Bacteria</taxon>
        <taxon>Bacillati</taxon>
        <taxon>Cyanobacteriota</taxon>
        <taxon>Cyanophyceae</taxon>
        <taxon>Synechococcales</taxon>
        <taxon>Synechococcaceae</taxon>
        <taxon>Synechococcus</taxon>
    </lineage>
</organism>
<evidence type="ECO:0000256" key="3">
    <source>
        <dbReference type="ARBA" id="ARBA00012758"/>
    </source>
</evidence>
<dbReference type="Pfam" id="PF12899">
    <property type="entry name" value="Glyco_hydro_100"/>
    <property type="match status" value="1"/>
</dbReference>
<dbReference type="PANTHER" id="PTHR31916:SF28">
    <property type="entry name" value="NEUTRAL_ALKALINE INVERTASE 3, CHLOROPLASTIC"/>
    <property type="match status" value="1"/>
</dbReference>
<dbReference type="Proteomes" id="UP000267249">
    <property type="component" value="Chromosome"/>
</dbReference>
<name>A0AAN1QLI7_SYNEL</name>
<dbReference type="SUPFAM" id="SSF48208">
    <property type="entry name" value="Six-hairpin glycosidases"/>
    <property type="match status" value="1"/>
</dbReference>
<dbReference type="AlphaFoldDB" id="A0AAN1QLI7"/>
<evidence type="ECO:0000256" key="5">
    <source>
        <dbReference type="ARBA" id="ARBA00023277"/>
    </source>
</evidence>
<dbReference type="GO" id="GO:0004575">
    <property type="term" value="F:sucrose alpha-glucosidase activity"/>
    <property type="evidence" value="ECO:0007669"/>
    <property type="project" value="TreeGrafter"/>
</dbReference>
<dbReference type="RefSeq" id="WP_208674984.1">
    <property type="nucleotide sequence ID" value="NZ_CP030139.2"/>
</dbReference>
<dbReference type="GO" id="GO:0005987">
    <property type="term" value="P:sucrose catabolic process"/>
    <property type="evidence" value="ECO:0007669"/>
    <property type="project" value="TreeGrafter"/>
</dbReference>
<protein>
    <recommendedName>
        <fullName evidence="3">beta-fructofuranosidase</fullName>
        <ecNumber evidence="3">3.2.1.26</ecNumber>
    </recommendedName>
</protein>
<keyword evidence="4 7" id="KW-0378">Hydrolase</keyword>
<dbReference type="EMBL" id="CP030139">
    <property type="protein sequence ID" value="AZB71572.1"/>
    <property type="molecule type" value="Genomic_DNA"/>
</dbReference>
<keyword evidence="5" id="KW-0119">Carbohydrate metabolism</keyword>
<dbReference type="InterPro" id="IPR024746">
    <property type="entry name" value="Glyco_hydro_100"/>
</dbReference>
<evidence type="ECO:0000256" key="2">
    <source>
        <dbReference type="ARBA" id="ARBA00007671"/>
    </source>
</evidence>
<evidence type="ECO:0000313" key="7">
    <source>
        <dbReference type="EMBL" id="AZB71572.1"/>
    </source>
</evidence>
<evidence type="ECO:0000256" key="6">
    <source>
        <dbReference type="ARBA" id="ARBA00023295"/>
    </source>
</evidence>
<dbReference type="GO" id="GO:0033926">
    <property type="term" value="F:endo-alpha-N-acetylgalactosaminidase activity"/>
    <property type="evidence" value="ECO:0007669"/>
    <property type="project" value="InterPro"/>
</dbReference>
<gene>
    <name evidence="7" type="ORF">DOP62_01480</name>
</gene>
<comment type="similarity">
    <text evidence="2">Belongs to the glycosyl hydrolase 100 family.</text>
</comment>
<evidence type="ECO:0000256" key="1">
    <source>
        <dbReference type="ARBA" id="ARBA00000094"/>
    </source>
</evidence>
<reference evidence="7 8" key="1">
    <citation type="journal article" date="2018" name="Sci. Rep.">
        <title>Genome Features and Biochemical Characteristics of a Robust, Fast Growing and Naturally Transformable Cyanobacterium Synechococcus elongatus PCC 11801 Isolated from India.</title>
        <authorList>
            <person name="Jaiswal D."/>
            <person name="Sengupta A."/>
            <person name="Sohoni S."/>
            <person name="Sengupta S."/>
            <person name="Phadnavis A.G."/>
            <person name="Pakrasi H.B."/>
            <person name="Wangikar P.P."/>
        </authorList>
    </citation>
    <scope>NUCLEOTIDE SEQUENCE [LARGE SCALE GENOMIC DNA]</scope>
    <source>
        <strain evidence="7 8">PCC 11801</strain>
    </source>
</reference>
<dbReference type="PANTHER" id="PTHR31916">
    <property type="match status" value="1"/>
</dbReference>
<comment type="catalytic activity">
    <reaction evidence="1">
        <text>Hydrolysis of terminal non-reducing beta-D-fructofuranoside residues in beta-D-fructofuranosides.</text>
        <dbReference type="EC" id="3.2.1.26"/>
    </reaction>
</comment>
<evidence type="ECO:0000313" key="8">
    <source>
        <dbReference type="Proteomes" id="UP000267249"/>
    </source>
</evidence>
<evidence type="ECO:0000256" key="4">
    <source>
        <dbReference type="ARBA" id="ARBA00022801"/>
    </source>
</evidence>
<dbReference type="Gene3D" id="1.50.10.10">
    <property type="match status" value="1"/>
</dbReference>
<accession>A0AAN1QLI7</accession>
<dbReference type="InterPro" id="IPR008928">
    <property type="entry name" value="6-hairpin_glycosidase_sf"/>
</dbReference>
<proteinExistence type="inferred from homology"/>
<keyword evidence="6" id="KW-0326">Glycosidase</keyword>